<proteinExistence type="predicted"/>
<dbReference type="Proteomes" id="UP001055811">
    <property type="component" value="Linkage Group LG02"/>
</dbReference>
<evidence type="ECO:0000313" key="1">
    <source>
        <dbReference type="EMBL" id="KAI3782481.1"/>
    </source>
</evidence>
<gene>
    <name evidence="1" type="ORF">L2E82_12529</name>
</gene>
<reference evidence="1 2" key="2">
    <citation type="journal article" date="2022" name="Mol. Ecol. Resour.">
        <title>The genomes of chicory, endive, great burdock and yacon provide insights into Asteraceae paleo-polyploidization history and plant inulin production.</title>
        <authorList>
            <person name="Fan W."/>
            <person name="Wang S."/>
            <person name="Wang H."/>
            <person name="Wang A."/>
            <person name="Jiang F."/>
            <person name="Liu H."/>
            <person name="Zhao H."/>
            <person name="Xu D."/>
            <person name="Zhang Y."/>
        </authorList>
    </citation>
    <scope>NUCLEOTIDE SEQUENCE [LARGE SCALE GENOMIC DNA]</scope>
    <source>
        <strain evidence="2">cv. Punajuju</strain>
        <tissue evidence="1">Leaves</tissue>
    </source>
</reference>
<evidence type="ECO:0000313" key="2">
    <source>
        <dbReference type="Proteomes" id="UP001055811"/>
    </source>
</evidence>
<comment type="caution">
    <text evidence="1">The sequence shown here is derived from an EMBL/GenBank/DDBJ whole genome shotgun (WGS) entry which is preliminary data.</text>
</comment>
<organism evidence="1 2">
    <name type="scientific">Cichorium intybus</name>
    <name type="common">Chicory</name>
    <dbReference type="NCBI Taxonomy" id="13427"/>
    <lineage>
        <taxon>Eukaryota</taxon>
        <taxon>Viridiplantae</taxon>
        <taxon>Streptophyta</taxon>
        <taxon>Embryophyta</taxon>
        <taxon>Tracheophyta</taxon>
        <taxon>Spermatophyta</taxon>
        <taxon>Magnoliopsida</taxon>
        <taxon>eudicotyledons</taxon>
        <taxon>Gunneridae</taxon>
        <taxon>Pentapetalae</taxon>
        <taxon>asterids</taxon>
        <taxon>campanulids</taxon>
        <taxon>Asterales</taxon>
        <taxon>Asteraceae</taxon>
        <taxon>Cichorioideae</taxon>
        <taxon>Cichorieae</taxon>
        <taxon>Cichoriinae</taxon>
        <taxon>Cichorium</taxon>
    </lineage>
</organism>
<accession>A0ACB9GGZ0</accession>
<dbReference type="EMBL" id="CM042010">
    <property type="protein sequence ID" value="KAI3782481.1"/>
    <property type="molecule type" value="Genomic_DNA"/>
</dbReference>
<name>A0ACB9GGZ0_CICIN</name>
<reference evidence="2" key="1">
    <citation type="journal article" date="2022" name="Mol. Ecol. Resour.">
        <title>The genomes of chicory, endive, great burdock and yacon provide insights into Asteraceae palaeo-polyploidization history and plant inulin production.</title>
        <authorList>
            <person name="Fan W."/>
            <person name="Wang S."/>
            <person name="Wang H."/>
            <person name="Wang A."/>
            <person name="Jiang F."/>
            <person name="Liu H."/>
            <person name="Zhao H."/>
            <person name="Xu D."/>
            <person name="Zhang Y."/>
        </authorList>
    </citation>
    <scope>NUCLEOTIDE SEQUENCE [LARGE SCALE GENOMIC DNA]</scope>
    <source>
        <strain evidence="2">cv. Punajuju</strain>
    </source>
</reference>
<sequence length="83" mass="9399">MTTITTPRIIRDNSFVATENRGQKSLQEGTQNNDPQSFERNSCLFADYSIYNENNGNLFSDVLWHAALVQSVSELEFGQQVLV</sequence>
<protein>
    <submittedName>
        <fullName evidence="1">Uncharacterized protein</fullName>
    </submittedName>
</protein>
<keyword evidence="2" id="KW-1185">Reference proteome</keyword>